<geneLocation type="plasmid" evidence="1 2">
    <name>pHP-187</name>
</geneLocation>
<proteinExistence type="predicted"/>
<organism evidence="1 2">
    <name type="scientific">Marinobacter adhaerens (strain DSM 23420 / HP15)</name>
    <dbReference type="NCBI Taxonomy" id="225937"/>
    <lineage>
        <taxon>Bacteria</taxon>
        <taxon>Pseudomonadati</taxon>
        <taxon>Pseudomonadota</taxon>
        <taxon>Gammaproteobacteria</taxon>
        <taxon>Pseudomonadales</taxon>
        <taxon>Marinobacteraceae</taxon>
        <taxon>Marinobacter</taxon>
    </lineage>
</organism>
<evidence type="ECO:0000313" key="1">
    <source>
        <dbReference type="EMBL" id="ADQ00168.1"/>
    </source>
</evidence>
<gene>
    <name evidence="1" type="ordered locus">HP15_p187g171</name>
</gene>
<name>E4PSD3_MARAH</name>
<dbReference type="KEGG" id="mad:HP15_p187g171"/>
<dbReference type="HOGENOM" id="CLU_926889_0_0_6"/>
<sequence>MIVESLNKQANLIQELGDIGLGNDMFACSENLPALPSKDFCIRKQQQFIHLINGLERKEAEALDRSVSQTLVHTAINLGFSSDSSGLSWKLPQRQSVQPSPTPPDFEVILENRGASTDFLVTVHSLRSASQSLEEGMASYEVIGRCRSRSDVAQLNEKIMAVVGKAPYSMKHEASGQQLVYQMTDTGVPFFLGCYLSPIEKRRLQEFDLSWLIDVTGCLLKERDLLGQYAIKRLLDVEMTWLELSEMEIRLSSLEGLLVIANLRSESELHREAICQFYEKLGSLLEDGSSSKTSEDTLIL</sequence>
<dbReference type="RefSeq" id="WP_014579457.1">
    <property type="nucleotide sequence ID" value="NC_017507.1"/>
</dbReference>
<evidence type="ECO:0000313" key="2">
    <source>
        <dbReference type="Proteomes" id="UP000007077"/>
    </source>
</evidence>
<dbReference type="PATRIC" id="fig|225937.3.peg.4374"/>
<accession>E4PSD3</accession>
<dbReference type="AlphaFoldDB" id="E4PSD3"/>
<reference evidence="1 2" key="1">
    <citation type="journal article" date="2010" name="Stand. Genomic Sci.">
        <title>Complete genome sequence of Marinobacter adhaerens type strain (HP15), a diatom-interacting marine microorganism.</title>
        <authorList>
            <person name="Gardes A."/>
            <person name="Kaeppel E."/>
            <person name="Shehzad A."/>
            <person name="Seebah S."/>
            <person name="Teeling H."/>
            <person name="Yarza P."/>
            <person name="Glockner F.O."/>
            <person name="Grossart H.P."/>
            <person name="Ullrich M.S."/>
        </authorList>
    </citation>
    <scope>NUCLEOTIDE SEQUENCE [LARGE SCALE GENOMIC DNA]</scope>
    <source>
        <strain evidence="2">DSM 23420 / HP15</strain>
        <plasmid evidence="2">Plasmid pHP-187</plasmid>
    </source>
</reference>
<dbReference type="Proteomes" id="UP000007077">
    <property type="component" value="Plasmid pHP-187"/>
</dbReference>
<reference evidence="2" key="2">
    <citation type="submission" date="2010-02" db="EMBL/GenBank/DDBJ databases">
        <title>Complete genome sequence of Marinobacter adhaerens type strain (HP15).</title>
        <authorList>
            <person name="Gaerdes A.A.M."/>
            <person name="Kaeppel E."/>
            <person name="Shezad A."/>
            <person name="Seebah S."/>
            <person name="Teeling H."/>
            <person name="Yarza P."/>
            <person name="Gloeckner F.O."/>
            <person name="Ullrich M.S."/>
        </authorList>
    </citation>
    <scope>NUCLEOTIDE SEQUENCE [LARGE SCALE GENOMIC DNA]</scope>
    <source>
        <strain evidence="2">DSM 23420 / HP15</strain>
        <plasmid evidence="2">Plasmid pHP-187</plasmid>
    </source>
</reference>
<dbReference type="EMBL" id="CP001980">
    <property type="protein sequence ID" value="ADQ00168.1"/>
    <property type="molecule type" value="Genomic_DNA"/>
</dbReference>
<keyword evidence="1" id="KW-0614">Plasmid</keyword>
<protein>
    <submittedName>
        <fullName evidence="1">Uncharacterized protein</fullName>
    </submittedName>
</protein>